<comment type="caution">
    <text evidence="2">The sequence shown here is derived from an EMBL/GenBank/DDBJ whole genome shotgun (WGS) entry which is preliminary data.</text>
</comment>
<dbReference type="PANTHER" id="PTHR30411:SF1">
    <property type="entry name" value="CYTOPLASMIC PROTEIN"/>
    <property type="match status" value="1"/>
</dbReference>
<dbReference type="FunCoup" id="A0A4R2PKH5">
    <property type="interactions" value="108"/>
</dbReference>
<evidence type="ECO:0000259" key="1">
    <source>
        <dbReference type="Pfam" id="PF04073"/>
    </source>
</evidence>
<proteinExistence type="predicted"/>
<dbReference type="InterPro" id="IPR007214">
    <property type="entry name" value="YbaK/aa-tRNA-synth-assoc-dom"/>
</dbReference>
<organism evidence="2 3">
    <name type="scientific">Rhodothalassium salexigens DSM 2132</name>
    <dbReference type="NCBI Taxonomy" id="1188247"/>
    <lineage>
        <taxon>Bacteria</taxon>
        <taxon>Pseudomonadati</taxon>
        <taxon>Pseudomonadota</taxon>
        <taxon>Alphaproteobacteria</taxon>
        <taxon>Rhodothalassiales</taxon>
        <taxon>Rhodothalassiaceae</taxon>
        <taxon>Rhodothalassium</taxon>
    </lineage>
</organism>
<reference evidence="2 3" key="1">
    <citation type="submission" date="2019-03" db="EMBL/GenBank/DDBJ databases">
        <title>Genomic Encyclopedia of Type Strains, Phase IV (KMG-IV): sequencing the most valuable type-strain genomes for metagenomic binning, comparative biology and taxonomic classification.</title>
        <authorList>
            <person name="Goeker M."/>
        </authorList>
    </citation>
    <scope>NUCLEOTIDE SEQUENCE [LARGE SCALE GENOMIC DNA]</scope>
    <source>
        <strain evidence="2 3">DSM 2132</strain>
    </source>
</reference>
<dbReference type="Pfam" id="PF04073">
    <property type="entry name" value="tRNA_edit"/>
    <property type="match status" value="1"/>
</dbReference>
<gene>
    <name evidence="2" type="ORF">EV659_105133</name>
</gene>
<dbReference type="RefSeq" id="WP_132708434.1">
    <property type="nucleotide sequence ID" value="NZ_JACIGF010000005.1"/>
</dbReference>
<dbReference type="InParanoid" id="A0A4R2PKH5"/>
<dbReference type="Gene3D" id="3.90.960.10">
    <property type="entry name" value="YbaK/aminoacyl-tRNA synthetase-associated domain"/>
    <property type="match status" value="1"/>
</dbReference>
<name>A0A4R2PKH5_RHOSA</name>
<sequence>MSKSVKRVEQAAERAGLEIAIVRMPGSTRTAGEAAAACGCLVAQIAKSMIFEGRVSGALKLLLVSGAHQVALDQTETLFGEPLARADAKRVRSETGFAIGGVAPIGHLAPIDTWMDRRLLAHDTIWVAAGAPDAVFAVRPDTLRRVIDARLFDAPVDG</sequence>
<keyword evidence="3" id="KW-1185">Reference proteome</keyword>
<dbReference type="PANTHER" id="PTHR30411">
    <property type="entry name" value="CYTOPLASMIC PROTEIN"/>
    <property type="match status" value="1"/>
</dbReference>
<dbReference type="AlphaFoldDB" id="A0A4R2PKH5"/>
<dbReference type="InterPro" id="IPR036754">
    <property type="entry name" value="YbaK/aa-tRNA-synt-asso_dom_sf"/>
</dbReference>
<feature type="domain" description="YbaK/aminoacyl-tRNA synthetase-associated" evidence="1">
    <location>
        <begin position="28"/>
        <end position="145"/>
    </location>
</feature>
<protein>
    <submittedName>
        <fullName evidence="2">Prolyl-tRNA editing enzyme YbaK/EbsC (Cys-tRNA(Pro) deacylase)</fullName>
    </submittedName>
</protein>
<dbReference type="SUPFAM" id="SSF55826">
    <property type="entry name" value="YbaK/ProRS associated domain"/>
    <property type="match status" value="1"/>
</dbReference>
<accession>A0A4R2PKH5</accession>
<dbReference type="EMBL" id="SLXO01000005">
    <property type="protein sequence ID" value="TCP34505.1"/>
    <property type="molecule type" value="Genomic_DNA"/>
</dbReference>
<evidence type="ECO:0000313" key="2">
    <source>
        <dbReference type="EMBL" id="TCP34505.1"/>
    </source>
</evidence>
<dbReference type="CDD" id="cd04333">
    <property type="entry name" value="ProX_deacylase"/>
    <property type="match status" value="1"/>
</dbReference>
<dbReference type="GO" id="GO:0002161">
    <property type="term" value="F:aminoacyl-tRNA deacylase activity"/>
    <property type="evidence" value="ECO:0007669"/>
    <property type="project" value="InterPro"/>
</dbReference>
<dbReference type="Proteomes" id="UP000295399">
    <property type="component" value="Unassembled WGS sequence"/>
</dbReference>
<dbReference type="OrthoDB" id="9798760at2"/>
<evidence type="ECO:0000313" key="3">
    <source>
        <dbReference type="Proteomes" id="UP000295399"/>
    </source>
</evidence>